<keyword evidence="3" id="KW-1185">Reference proteome</keyword>
<dbReference type="EMBL" id="CP026253">
    <property type="protein sequence ID" value="AWP10188.1"/>
    <property type="molecule type" value="Genomic_DNA"/>
</dbReference>
<evidence type="ECO:0000313" key="2">
    <source>
        <dbReference type="EMBL" id="AWP10188.1"/>
    </source>
</evidence>
<accession>A0A2U9C1E1</accession>
<reference evidence="2 3" key="1">
    <citation type="submission" date="2017-12" db="EMBL/GenBank/DDBJ databases">
        <title>Integrating genomic resources of turbot (Scophthalmus maximus) in depth evaluation of genetic and physical mapping variation across individuals.</title>
        <authorList>
            <person name="Martinez P."/>
        </authorList>
    </citation>
    <scope>NUCLEOTIDE SEQUENCE [LARGE SCALE GENOMIC DNA]</scope>
</reference>
<evidence type="ECO:0000256" key="1">
    <source>
        <dbReference type="SAM" id="MobiDB-lite"/>
    </source>
</evidence>
<name>A0A2U9C1E1_SCOMX</name>
<dbReference type="AlphaFoldDB" id="A0A2U9C1E1"/>
<proteinExistence type="predicted"/>
<evidence type="ECO:0000313" key="3">
    <source>
        <dbReference type="Proteomes" id="UP000246464"/>
    </source>
</evidence>
<feature type="region of interest" description="Disordered" evidence="1">
    <location>
        <begin position="56"/>
        <end position="78"/>
    </location>
</feature>
<protein>
    <submittedName>
        <fullName evidence="2">Uncharacterized protein</fullName>
    </submittedName>
</protein>
<dbReference type="Proteomes" id="UP000246464">
    <property type="component" value="Chromosome 11"/>
</dbReference>
<sequence length="78" mass="8905">MKKLLTQVVQDFWINTQPVERIQNVYQEKEGDQLVDSLSFRRRRFVKARCISNAAAANERRAPSRRQGTRVGAGAGET</sequence>
<organism evidence="2 3">
    <name type="scientific">Scophthalmus maximus</name>
    <name type="common">Turbot</name>
    <name type="synonym">Psetta maxima</name>
    <dbReference type="NCBI Taxonomy" id="52904"/>
    <lineage>
        <taxon>Eukaryota</taxon>
        <taxon>Metazoa</taxon>
        <taxon>Chordata</taxon>
        <taxon>Craniata</taxon>
        <taxon>Vertebrata</taxon>
        <taxon>Euteleostomi</taxon>
        <taxon>Actinopterygii</taxon>
        <taxon>Neopterygii</taxon>
        <taxon>Teleostei</taxon>
        <taxon>Neoteleostei</taxon>
        <taxon>Acanthomorphata</taxon>
        <taxon>Carangaria</taxon>
        <taxon>Pleuronectiformes</taxon>
        <taxon>Pleuronectoidei</taxon>
        <taxon>Scophthalmidae</taxon>
        <taxon>Scophthalmus</taxon>
    </lineage>
</organism>
<gene>
    <name evidence="2" type="ORF">SMAX5B_015004</name>
</gene>